<dbReference type="AlphaFoldDB" id="A0AAE9J907"/>
<name>A0AAE9J907_CAEBR</name>
<proteinExistence type="predicted"/>
<keyword evidence="2" id="KW-1185">Reference proteome</keyword>
<accession>A0AAE9J907</accession>
<evidence type="ECO:0000313" key="2">
    <source>
        <dbReference type="Proteomes" id="UP000829354"/>
    </source>
</evidence>
<evidence type="ECO:0000313" key="1">
    <source>
        <dbReference type="EMBL" id="UMM20326.1"/>
    </source>
</evidence>
<reference evidence="1 2" key="1">
    <citation type="submission" date="2022-04" db="EMBL/GenBank/DDBJ databases">
        <title>Chromosome-level reference genomes for two strains of Caenorhabditis briggsae: an improved platform for comparative genomics.</title>
        <authorList>
            <person name="Stevens L."/>
            <person name="Andersen E."/>
        </authorList>
    </citation>
    <scope>NUCLEOTIDE SEQUENCE [LARGE SCALE GENOMIC DNA]</scope>
    <source>
        <strain evidence="1">VX34</strain>
        <tissue evidence="1">Whole-organism</tissue>
    </source>
</reference>
<gene>
    <name evidence="1" type="ORF">L5515_015638</name>
</gene>
<protein>
    <submittedName>
        <fullName evidence="1">Uncharacterized protein</fullName>
    </submittedName>
</protein>
<dbReference type="Proteomes" id="UP000829354">
    <property type="component" value="Chromosome II"/>
</dbReference>
<organism evidence="1 2">
    <name type="scientific">Caenorhabditis briggsae</name>
    <dbReference type="NCBI Taxonomy" id="6238"/>
    <lineage>
        <taxon>Eukaryota</taxon>
        <taxon>Metazoa</taxon>
        <taxon>Ecdysozoa</taxon>
        <taxon>Nematoda</taxon>
        <taxon>Chromadorea</taxon>
        <taxon>Rhabditida</taxon>
        <taxon>Rhabditina</taxon>
        <taxon>Rhabditomorpha</taxon>
        <taxon>Rhabditoidea</taxon>
        <taxon>Rhabditidae</taxon>
        <taxon>Peloderinae</taxon>
        <taxon>Caenorhabditis</taxon>
    </lineage>
</organism>
<sequence>MVASRQSVQRLMVKRASNSYKTFWTGLKCSDGYREVKDTSTLSQLLSPHIRQGEQKVDRIYELLIEKLYEEDEERAGAEIAAHPSSPCTQHSLRRPYFNYHKGRSNAFCPDCSELHIPTFSGSHFLVSVHHHKTSFEGMTNRVGIFNADHNLGYLVQFIAQDDDEMHYCLHSNGSTTTYSGHFLFTAPLDAILEIGGQQFHGRHDKLQLHPIKLSEELPPHLTHEERKRLEHLHVITADHEINEVVLLRKVVHCHATMEVYRKQPNRAGYLHQQIVTRTKRERTCIVRRDGTKEIVTVEDNYKLHMHPIRLSEELPPYP</sequence>
<dbReference type="EMBL" id="CP092621">
    <property type="protein sequence ID" value="UMM20326.1"/>
    <property type="molecule type" value="Genomic_DNA"/>
</dbReference>